<protein>
    <recommendedName>
        <fullName evidence="2">glycerophosphodiester phosphodiesterase</fullName>
        <ecNumber evidence="2">3.1.4.46</ecNumber>
    </recommendedName>
</protein>
<evidence type="ECO:0000256" key="4">
    <source>
        <dbReference type="ARBA" id="ARBA00022798"/>
    </source>
</evidence>
<dbReference type="GO" id="GO:0006071">
    <property type="term" value="P:glycerol metabolic process"/>
    <property type="evidence" value="ECO:0007669"/>
    <property type="project" value="UniProtKB-KW"/>
</dbReference>
<name>A0A382R960_9ZZZZ</name>
<feature type="non-terminal residue" evidence="9">
    <location>
        <position position="281"/>
    </location>
</feature>
<dbReference type="CDD" id="cd08559">
    <property type="entry name" value="GDPD_periplasmic_GlpQ_like"/>
    <property type="match status" value="1"/>
</dbReference>
<organism evidence="9">
    <name type="scientific">marine metagenome</name>
    <dbReference type="NCBI Taxonomy" id="408172"/>
    <lineage>
        <taxon>unclassified sequences</taxon>
        <taxon>metagenomes</taxon>
        <taxon>ecological metagenomes</taxon>
    </lineage>
</organism>
<keyword evidence="7" id="KW-0812">Transmembrane</keyword>
<evidence type="ECO:0000256" key="3">
    <source>
        <dbReference type="ARBA" id="ARBA00022729"/>
    </source>
</evidence>
<proteinExistence type="inferred from homology"/>
<evidence type="ECO:0000313" key="9">
    <source>
        <dbReference type="EMBL" id="SVC93735.1"/>
    </source>
</evidence>
<comment type="similarity">
    <text evidence="1">Belongs to the glycerophosphoryl diester phosphodiesterase family.</text>
</comment>
<keyword evidence="5" id="KW-0378">Hydrolase</keyword>
<dbReference type="SUPFAM" id="SSF51695">
    <property type="entry name" value="PLC-like phosphodiesterases"/>
    <property type="match status" value="1"/>
</dbReference>
<dbReference type="GO" id="GO:0042597">
    <property type="term" value="C:periplasmic space"/>
    <property type="evidence" value="ECO:0007669"/>
    <property type="project" value="TreeGrafter"/>
</dbReference>
<evidence type="ECO:0000256" key="5">
    <source>
        <dbReference type="ARBA" id="ARBA00022801"/>
    </source>
</evidence>
<keyword evidence="3" id="KW-0732">Signal</keyword>
<keyword evidence="7" id="KW-0472">Membrane</keyword>
<evidence type="ECO:0000256" key="2">
    <source>
        <dbReference type="ARBA" id="ARBA00012247"/>
    </source>
</evidence>
<evidence type="ECO:0000256" key="7">
    <source>
        <dbReference type="SAM" id="Phobius"/>
    </source>
</evidence>
<evidence type="ECO:0000256" key="1">
    <source>
        <dbReference type="ARBA" id="ARBA00007277"/>
    </source>
</evidence>
<dbReference type="PROSITE" id="PS51704">
    <property type="entry name" value="GP_PDE"/>
    <property type="match status" value="1"/>
</dbReference>
<dbReference type="PANTHER" id="PTHR43620:SF7">
    <property type="entry name" value="GLYCEROPHOSPHODIESTER PHOSPHODIESTERASE GDPD5-RELATED"/>
    <property type="match status" value="1"/>
</dbReference>
<dbReference type="EC" id="3.1.4.46" evidence="2"/>
<dbReference type="Pfam" id="PF03009">
    <property type="entry name" value="GDPD"/>
    <property type="match status" value="1"/>
</dbReference>
<dbReference type="Gene3D" id="3.20.20.190">
    <property type="entry name" value="Phosphatidylinositol (PI) phosphodiesterase"/>
    <property type="match status" value="1"/>
</dbReference>
<dbReference type="PANTHER" id="PTHR43620">
    <property type="entry name" value="GLYCEROPHOSPHORYL DIESTER PHOSPHODIESTERASE"/>
    <property type="match status" value="1"/>
</dbReference>
<dbReference type="InterPro" id="IPR030395">
    <property type="entry name" value="GP_PDE_dom"/>
</dbReference>
<dbReference type="InterPro" id="IPR017946">
    <property type="entry name" value="PLC-like_Pdiesterase_TIM-brl"/>
</dbReference>
<gene>
    <name evidence="9" type="ORF">METZ01_LOCUS346589</name>
</gene>
<comment type="catalytic activity">
    <reaction evidence="6">
        <text>a sn-glycero-3-phosphodiester + H2O = an alcohol + sn-glycerol 3-phosphate + H(+)</text>
        <dbReference type="Rhea" id="RHEA:12969"/>
        <dbReference type="ChEBI" id="CHEBI:15377"/>
        <dbReference type="ChEBI" id="CHEBI:15378"/>
        <dbReference type="ChEBI" id="CHEBI:30879"/>
        <dbReference type="ChEBI" id="CHEBI:57597"/>
        <dbReference type="ChEBI" id="CHEBI:83408"/>
        <dbReference type="EC" id="3.1.4.46"/>
    </reaction>
</comment>
<dbReference type="EMBL" id="UINC01119709">
    <property type="protein sequence ID" value="SVC93735.1"/>
    <property type="molecule type" value="Genomic_DNA"/>
</dbReference>
<keyword evidence="4" id="KW-0319">Glycerol metabolism</keyword>
<reference evidence="9" key="1">
    <citation type="submission" date="2018-05" db="EMBL/GenBank/DDBJ databases">
        <authorList>
            <person name="Lanie J.A."/>
            <person name="Ng W.-L."/>
            <person name="Kazmierczak K.M."/>
            <person name="Andrzejewski T.M."/>
            <person name="Davidsen T.M."/>
            <person name="Wayne K.J."/>
            <person name="Tettelin H."/>
            <person name="Glass J.I."/>
            <person name="Rusch D."/>
            <person name="Podicherti R."/>
            <person name="Tsui H.-C.T."/>
            <person name="Winkler M.E."/>
        </authorList>
    </citation>
    <scope>NUCLEOTIDE SEQUENCE</scope>
</reference>
<dbReference type="GO" id="GO:0008889">
    <property type="term" value="F:glycerophosphodiester phosphodiesterase activity"/>
    <property type="evidence" value="ECO:0007669"/>
    <property type="project" value="UniProtKB-EC"/>
</dbReference>
<feature type="transmembrane region" description="Helical" evidence="7">
    <location>
        <begin position="6"/>
        <end position="26"/>
    </location>
</feature>
<keyword evidence="7" id="KW-1133">Transmembrane helix</keyword>
<feature type="domain" description="GP-PDE" evidence="8">
    <location>
        <begin position="32"/>
        <end position="281"/>
    </location>
</feature>
<accession>A0A382R960</accession>
<evidence type="ECO:0000256" key="6">
    <source>
        <dbReference type="ARBA" id="ARBA00047512"/>
    </source>
</evidence>
<dbReference type="AlphaFoldDB" id="A0A382R960"/>
<sequence>VKQKKYISISYLFCFTIIQFIAPYNLSASQKKLVIAHRGASGYLPEHTLGAAVMAYASGADFLELDVVMTKDGHLIVLHDLTLNATTDVEQVFPDRAGQAGKYQALYFTLAEIKRLRVHERSAKRGPGQAFPDRFPIGTQLFKVPTLEEMILLVKGLSKSHGRMMGLYIEIKGSDFHRKHNLDPAKALLERLDHHGYKDASDPIIIQSFDSETLKTLRYEHKTRLMLVQLIGENRWKLSTTDFTYIKSDKGLNEVSQYADGIGPWMNQVVTGVGFSGKANL</sequence>
<dbReference type="NCBIfam" id="NF008354">
    <property type="entry name" value="PRK11143.1"/>
    <property type="match status" value="1"/>
</dbReference>
<evidence type="ECO:0000259" key="8">
    <source>
        <dbReference type="PROSITE" id="PS51704"/>
    </source>
</evidence>
<feature type="non-terminal residue" evidence="9">
    <location>
        <position position="1"/>
    </location>
</feature>
<dbReference type="GO" id="GO:0006629">
    <property type="term" value="P:lipid metabolic process"/>
    <property type="evidence" value="ECO:0007669"/>
    <property type="project" value="InterPro"/>
</dbReference>